<dbReference type="AlphaFoldDB" id="A0A8J2IXY8"/>
<evidence type="ECO:0000313" key="3">
    <source>
        <dbReference type="Proteomes" id="UP000693738"/>
    </source>
</evidence>
<evidence type="ECO:0000259" key="1">
    <source>
        <dbReference type="PROSITE" id="PS51186"/>
    </source>
</evidence>
<dbReference type="InterPro" id="IPR000182">
    <property type="entry name" value="GNAT_dom"/>
</dbReference>
<comment type="caution">
    <text evidence="2">The sequence shown here is derived from an EMBL/GenBank/DDBJ whole genome shotgun (WGS) entry which is preliminary data.</text>
</comment>
<dbReference type="Proteomes" id="UP000693738">
    <property type="component" value="Unassembled WGS sequence"/>
</dbReference>
<feature type="domain" description="N-acetyltransferase" evidence="1">
    <location>
        <begin position="4"/>
        <end position="210"/>
    </location>
</feature>
<dbReference type="PANTHER" id="PTHR42791:SF2">
    <property type="entry name" value="N-ACETYLTRANSFERASE DOMAIN-CONTAINING PROTEIN"/>
    <property type="match status" value="1"/>
</dbReference>
<organism evidence="2 3">
    <name type="scientific">Fusarium equiseti</name>
    <name type="common">Fusarium scirpi</name>
    <dbReference type="NCBI Taxonomy" id="61235"/>
    <lineage>
        <taxon>Eukaryota</taxon>
        <taxon>Fungi</taxon>
        <taxon>Dikarya</taxon>
        <taxon>Ascomycota</taxon>
        <taxon>Pezizomycotina</taxon>
        <taxon>Sordariomycetes</taxon>
        <taxon>Hypocreomycetidae</taxon>
        <taxon>Hypocreales</taxon>
        <taxon>Nectriaceae</taxon>
        <taxon>Fusarium</taxon>
        <taxon>Fusarium incarnatum-equiseti species complex</taxon>
    </lineage>
</organism>
<dbReference type="PROSITE" id="PS51186">
    <property type="entry name" value="GNAT"/>
    <property type="match status" value="1"/>
</dbReference>
<proteinExistence type="predicted"/>
<dbReference type="InterPro" id="IPR052523">
    <property type="entry name" value="Trichothecene_AcTrans"/>
</dbReference>
<protein>
    <recommendedName>
        <fullName evidence="1">N-acetyltransferase domain-containing protein</fullName>
    </recommendedName>
</protein>
<accession>A0A8J2IXY8</accession>
<sequence length="240" mass="27112">MSSVTVRPATPADSDAIANIHYQALSSYHEFYAAFFERHPRDLIPLATRNGLQNPAQHFSVAEEAGEVVGFIRYKEPNSNASGGQNNVNADDKPQPSVWTIKEHMKDFWQWFDKRSEEIDESKEKVLEGKDHFEVMHIMVHPDHQRKSIGGLLLKTVLDKADAVNLPTTITSSSEGYGLYKKLGFESLGTWPIDNEAWGHKITEHEKNIGYTDGVIGLEDKCKGMQESEDSMIRQPKIRT</sequence>
<dbReference type="EMBL" id="CAJSTJ010000151">
    <property type="protein sequence ID" value="CAG7562750.1"/>
    <property type="molecule type" value="Genomic_DNA"/>
</dbReference>
<evidence type="ECO:0000313" key="2">
    <source>
        <dbReference type="EMBL" id="CAG7562750.1"/>
    </source>
</evidence>
<gene>
    <name evidence="2" type="ORF">FEQUK3_LOCUS8399</name>
</gene>
<reference evidence="2" key="1">
    <citation type="submission" date="2021-05" db="EMBL/GenBank/DDBJ databases">
        <authorList>
            <person name="Khan N."/>
        </authorList>
    </citation>
    <scope>NUCLEOTIDE SEQUENCE</scope>
</reference>
<dbReference type="PANTHER" id="PTHR42791">
    <property type="entry name" value="GNAT FAMILY ACETYLTRANSFERASE"/>
    <property type="match status" value="1"/>
</dbReference>
<dbReference type="Pfam" id="PF00583">
    <property type="entry name" value="Acetyltransf_1"/>
    <property type="match status" value="1"/>
</dbReference>
<dbReference type="GO" id="GO:0016747">
    <property type="term" value="F:acyltransferase activity, transferring groups other than amino-acyl groups"/>
    <property type="evidence" value="ECO:0007669"/>
    <property type="project" value="InterPro"/>
</dbReference>
<dbReference type="CDD" id="cd04301">
    <property type="entry name" value="NAT_SF"/>
    <property type="match status" value="1"/>
</dbReference>
<name>A0A8J2IXY8_FUSEQ</name>